<dbReference type="PROSITE" id="PS00028">
    <property type="entry name" value="ZINC_FINGER_C2H2_1"/>
    <property type="match status" value="1"/>
</dbReference>
<reference evidence="12 13" key="1">
    <citation type="submission" date="2019-09" db="EMBL/GenBank/DDBJ databases">
        <title>Bird 10,000 Genomes (B10K) Project - Family phase.</title>
        <authorList>
            <person name="Zhang G."/>
        </authorList>
    </citation>
    <scope>NUCLEOTIDE SEQUENCE [LARGE SCALE GENOMIC DNA]</scope>
    <source>
        <strain evidence="12">OUT-0053</strain>
        <tissue evidence="12">Muscle</tissue>
    </source>
</reference>
<evidence type="ECO:0000256" key="10">
    <source>
        <dbReference type="PROSITE-ProRule" id="PRU00042"/>
    </source>
</evidence>
<dbReference type="GO" id="GO:0000978">
    <property type="term" value="F:RNA polymerase II cis-regulatory region sequence-specific DNA binding"/>
    <property type="evidence" value="ECO:0007669"/>
    <property type="project" value="TreeGrafter"/>
</dbReference>
<keyword evidence="3" id="KW-0479">Metal-binding</keyword>
<evidence type="ECO:0000256" key="3">
    <source>
        <dbReference type="ARBA" id="ARBA00022723"/>
    </source>
</evidence>
<evidence type="ECO:0000256" key="4">
    <source>
        <dbReference type="ARBA" id="ARBA00022737"/>
    </source>
</evidence>
<evidence type="ECO:0000256" key="6">
    <source>
        <dbReference type="ARBA" id="ARBA00022833"/>
    </source>
</evidence>
<comment type="subcellular location">
    <subcellularLocation>
        <location evidence="1">Nucleus</location>
    </subcellularLocation>
</comment>
<dbReference type="PANTHER" id="PTHR23226:SF416">
    <property type="entry name" value="FI01424P"/>
    <property type="match status" value="1"/>
</dbReference>
<evidence type="ECO:0000256" key="1">
    <source>
        <dbReference type="ARBA" id="ARBA00004123"/>
    </source>
</evidence>
<dbReference type="EMBL" id="VZSU01001876">
    <property type="protein sequence ID" value="NWZ98612.1"/>
    <property type="molecule type" value="Genomic_DNA"/>
</dbReference>
<proteinExistence type="inferred from homology"/>
<evidence type="ECO:0000256" key="7">
    <source>
        <dbReference type="ARBA" id="ARBA00023015"/>
    </source>
</evidence>
<keyword evidence="4" id="KW-0677">Repeat</keyword>
<dbReference type="FunFam" id="3.30.160.60:FF:000295">
    <property type="entry name" value="zinc finger protein 19"/>
    <property type="match status" value="1"/>
</dbReference>
<dbReference type="Pfam" id="PF00096">
    <property type="entry name" value="zf-C2H2"/>
    <property type="match status" value="2"/>
</dbReference>
<comment type="similarity">
    <text evidence="2">Belongs to the krueppel C2H2-type zinc-finger protein family.</text>
</comment>
<dbReference type="InterPro" id="IPR013087">
    <property type="entry name" value="Znf_C2H2_type"/>
</dbReference>
<keyword evidence="13" id="KW-1185">Reference proteome</keyword>
<keyword evidence="9" id="KW-0539">Nucleus</keyword>
<dbReference type="Proteomes" id="UP000549091">
    <property type="component" value="Unassembled WGS sequence"/>
</dbReference>
<keyword evidence="6" id="KW-0862">Zinc</keyword>
<dbReference type="FunFam" id="3.30.160.60:FF:000933">
    <property type="entry name" value="zinc finger protein 771"/>
    <property type="match status" value="1"/>
</dbReference>
<keyword evidence="8" id="KW-0804">Transcription</keyword>
<dbReference type="PROSITE" id="PS50157">
    <property type="entry name" value="ZINC_FINGER_C2H2_2"/>
    <property type="match status" value="2"/>
</dbReference>
<dbReference type="InterPro" id="IPR036236">
    <property type="entry name" value="Znf_C2H2_sf"/>
</dbReference>
<dbReference type="AlphaFoldDB" id="A0A7K7S280"/>
<sequence>QLDDGKKPHQCLECGKSFPTSSGLVLHQRMHTGEWPHECGECGKSFRFSSHLIVH</sequence>
<gene>
    <name evidence="12" type="primary">Zkscan1_1</name>
    <name evidence="12" type="ORF">NESACU_R16843</name>
</gene>
<dbReference type="GO" id="GO:0005634">
    <property type="term" value="C:nucleus"/>
    <property type="evidence" value="ECO:0007669"/>
    <property type="project" value="UniProtKB-SubCell"/>
</dbReference>
<feature type="non-terminal residue" evidence="12">
    <location>
        <position position="55"/>
    </location>
</feature>
<evidence type="ECO:0000259" key="11">
    <source>
        <dbReference type="PROSITE" id="PS50157"/>
    </source>
</evidence>
<dbReference type="Gene3D" id="3.30.160.60">
    <property type="entry name" value="Classic Zinc Finger"/>
    <property type="match status" value="2"/>
</dbReference>
<keyword evidence="7" id="KW-0805">Transcription regulation</keyword>
<feature type="non-terminal residue" evidence="12">
    <location>
        <position position="1"/>
    </location>
</feature>
<comment type="caution">
    <text evidence="12">The sequence shown here is derived from an EMBL/GenBank/DDBJ whole genome shotgun (WGS) entry which is preliminary data.</text>
</comment>
<dbReference type="GO" id="GO:0000981">
    <property type="term" value="F:DNA-binding transcription factor activity, RNA polymerase II-specific"/>
    <property type="evidence" value="ECO:0007669"/>
    <property type="project" value="TreeGrafter"/>
</dbReference>
<dbReference type="PANTHER" id="PTHR23226">
    <property type="entry name" value="ZINC FINGER AND SCAN DOMAIN-CONTAINING"/>
    <property type="match status" value="1"/>
</dbReference>
<feature type="domain" description="C2H2-type" evidence="11">
    <location>
        <begin position="9"/>
        <end position="36"/>
    </location>
</feature>
<evidence type="ECO:0000313" key="13">
    <source>
        <dbReference type="Proteomes" id="UP000549091"/>
    </source>
</evidence>
<evidence type="ECO:0000256" key="5">
    <source>
        <dbReference type="ARBA" id="ARBA00022771"/>
    </source>
</evidence>
<evidence type="ECO:0000313" key="12">
    <source>
        <dbReference type="EMBL" id="NWZ98612.1"/>
    </source>
</evidence>
<evidence type="ECO:0000256" key="2">
    <source>
        <dbReference type="ARBA" id="ARBA00006991"/>
    </source>
</evidence>
<accession>A0A7K7S280</accession>
<dbReference type="SMART" id="SM00355">
    <property type="entry name" value="ZnF_C2H2"/>
    <property type="match status" value="2"/>
</dbReference>
<evidence type="ECO:0000256" key="8">
    <source>
        <dbReference type="ARBA" id="ARBA00023163"/>
    </source>
</evidence>
<keyword evidence="5 10" id="KW-0863">Zinc-finger</keyword>
<evidence type="ECO:0000256" key="9">
    <source>
        <dbReference type="ARBA" id="ARBA00023242"/>
    </source>
</evidence>
<organism evidence="12 13">
    <name type="scientific">Nesospiza acunhae</name>
    <dbReference type="NCBI Taxonomy" id="381881"/>
    <lineage>
        <taxon>Eukaryota</taxon>
        <taxon>Metazoa</taxon>
        <taxon>Chordata</taxon>
        <taxon>Craniata</taxon>
        <taxon>Vertebrata</taxon>
        <taxon>Euteleostomi</taxon>
        <taxon>Archelosauria</taxon>
        <taxon>Archosauria</taxon>
        <taxon>Dinosauria</taxon>
        <taxon>Saurischia</taxon>
        <taxon>Theropoda</taxon>
        <taxon>Coelurosauria</taxon>
        <taxon>Aves</taxon>
        <taxon>Neognathae</taxon>
        <taxon>Neoaves</taxon>
        <taxon>Telluraves</taxon>
        <taxon>Australaves</taxon>
        <taxon>Passeriformes</taxon>
        <taxon>Thraupidae</taxon>
        <taxon>Nesospiza</taxon>
    </lineage>
</organism>
<protein>
    <submittedName>
        <fullName evidence="12">ZKSC1 protein</fullName>
    </submittedName>
</protein>
<name>A0A7K7S280_9PASS</name>
<dbReference type="GO" id="GO:0008270">
    <property type="term" value="F:zinc ion binding"/>
    <property type="evidence" value="ECO:0007669"/>
    <property type="project" value="UniProtKB-KW"/>
</dbReference>
<feature type="domain" description="C2H2-type" evidence="11">
    <location>
        <begin position="37"/>
        <end position="55"/>
    </location>
</feature>
<dbReference type="SUPFAM" id="SSF57667">
    <property type="entry name" value="beta-beta-alpha zinc fingers"/>
    <property type="match status" value="1"/>
</dbReference>